<dbReference type="InterPro" id="IPR023298">
    <property type="entry name" value="ATPase_P-typ_TM_dom_sf"/>
</dbReference>
<dbReference type="Pfam" id="PF00702">
    <property type="entry name" value="Hydrolase"/>
    <property type="match status" value="1"/>
</dbReference>
<protein>
    <recommendedName>
        <fullName evidence="10">HAD family hydrolase</fullName>
    </recommendedName>
</protein>
<evidence type="ECO:0000256" key="2">
    <source>
        <dbReference type="ARBA" id="ARBA00022692"/>
    </source>
</evidence>
<evidence type="ECO:0000313" key="9">
    <source>
        <dbReference type="Proteomes" id="UP001321486"/>
    </source>
</evidence>
<dbReference type="SUPFAM" id="SSF81660">
    <property type="entry name" value="Metal cation-transporting ATPase, ATP-binding domain N"/>
    <property type="match status" value="1"/>
</dbReference>
<keyword evidence="2 7" id="KW-0812">Transmembrane</keyword>
<evidence type="ECO:0000256" key="1">
    <source>
        <dbReference type="ARBA" id="ARBA00004127"/>
    </source>
</evidence>
<reference evidence="9" key="1">
    <citation type="journal article" date="2019" name="Int. J. Syst. Evol. Microbiol.">
        <title>The Global Catalogue of Microorganisms (GCM) 10K type strain sequencing project: providing services to taxonomists for standard genome sequencing and annotation.</title>
        <authorList>
            <consortium name="The Broad Institute Genomics Platform"/>
            <consortium name="The Broad Institute Genome Sequencing Center for Infectious Disease"/>
            <person name="Wu L."/>
            <person name="Ma J."/>
        </authorList>
    </citation>
    <scope>NUCLEOTIDE SEQUENCE [LARGE SCALE GENOMIC DNA]</scope>
    <source>
        <strain evidence="9">NBRC 108728</strain>
    </source>
</reference>
<dbReference type="InterPro" id="IPR018303">
    <property type="entry name" value="ATPase_P-typ_P_site"/>
</dbReference>
<evidence type="ECO:0000256" key="7">
    <source>
        <dbReference type="SAM" id="Phobius"/>
    </source>
</evidence>
<feature type="region of interest" description="Disordered" evidence="6">
    <location>
        <begin position="185"/>
        <end position="273"/>
    </location>
</feature>
<proteinExistence type="predicted"/>
<dbReference type="EMBL" id="AP027732">
    <property type="protein sequence ID" value="BDZ51484.1"/>
    <property type="molecule type" value="Genomic_DNA"/>
</dbReference>
<dbReference type="Gene3D" id="3.40.1110.10">
    <property type="entry name" value="Calcium-transporting ATPase, cytoplasmic domain N"/>
    <property type="match status" value="1"/>
</dbReference>
<dbReference type="Proteomes" id="UP001321486">
    <property type="component" value="Chromosome"/>
</dbReference>
<dbReference type="InterPro" id="IPR001757">
    <property type="entry name" value="P_typ_ATPase"/>
</dbReference>
<dbReference type="InterPro" id="IPR023299">
    <property type="entry name" value="ATPase_P-typ_cyto_dom_N"/>
</dbReference>
<evidence type="ECO:0000313" key="8">
    <source>
        <dbReference type="EMBL" id="BDZ51484.1"/>
    </source>
</evidence>
<organism evidence="8 9">
    <name type="scientific">Frondihabitans sucicola</name>
    <dbReference type="NCBI Taxonomy" id="1268041"/>
    <lineage>
        <taxon>Bacteria</taxon>
        <taxon>Bacillati</taxon>
        <taxon>Actinomycetota</taxon>
        <taxon>Actinomycetes</taxon>
        <taxon>Micrococcales</taxon>
        <taxon>Microbacteriaceae</taxon>
        <taxon>Frondihabitans</taxon>
    </lineage>
</organism>
<evidence type="ECO:0000256" key="3">
    <source>
        <dbReference type="ARBA" id="ARBA00022967"/>
    </source>
</evidence>
<accession>A0ABN6Y2F1</accession>
<dbReference type="PANTHER" id="PTHR43520">
    <property type="entry name" value="ATP7, ISOFORM B"/>
    <property type="match status" value="1"/>
</dbReference>
<feature type="compositionally biased region" description="Low complexity" evidence="6">
    <location>
        <begin position="232"/>
        <end position="249"/>
    </location>
</feature>
<evidence type="ECO:0000256" key="5">
    <source>
        <dbReference type="ARBA" id="ARBA00023136"/>
    </source>
</evidence>
<feature type="transmembrane region" description="Helical" evidence="7">
    <location>
        <begin position="36"/>
        <end position="56"/>
    </location>
</feature>
<comment type="subcellular location">
    <subcellularLocation>
        <location evidence="1">Endomembrane system</location>
        <topology evidence="1">Multi-pass membrane protein</topology>
    </subcellularLocation>
</comment>
<dbReference type="NCBIfam" id="TIGR01494">
    <property type="entry name" value="ATPase_P-type"/>
    <property type="match status" value="1"/>
</dbReference>
<dbReference type="InterPro" id="IPR023214">
    <property type="entry name" value="HAD_sf"/>
</dbReference>
<keyword evidence="4 7" id="KW-1133">Transmembrane helix</keyword>
<dbReference type="Gene3D" id="1.20.1110.10">
    <property type="entry name" value="Calcium-transporting ATPase, transmembrane domain"/>
    <property type="match status" value="1"/>
</dbReference>
<dbReference type="SUPFAM" id="SSF81665">
    <property type="entry name" value="Calcium ATPase, transmembrane domain M"/>
    <property type="match status" value="1"/>
</dbReference>
<evidence type="ECO:0008006" key="10">
    <source>
        <dbReference type="Google" id="ProtNLM"/>
    </source>
</evidence>
<evidence type="ECO:0000256" key="6">
    <source>
        <dbReference type="SAM" id="MobiDB-lite"/>
    </source>
</evidence>
<keyword evidence="3" id="KW-1278">Translocase</keyword>
<sequence>MRATRVGSETQLSHIARLVEEAQTGKAQVQRLADRISGIFVPVVILLSVATFVGWLATGHSLTLAITAAVATVIIACPCALGLATPTALLVGTGAGATRGILIRGPQVLEQAGKVDTVVLDKTGTLTTGEMRVTDVVVAPGESREAVLASVAALESLSEHPVGRAIARTVAPAAEAALRVGAFETHGGSGCTASSTEASSWRGVARGSPTPGASPSTAAWRRRSTRRRAQDPRPSSSSSTAGPALSSRSATPCVRPAGTVSPASWPAASRRCC</sequence>
<keyword evidence="5 7" id="KW-0472">Membrane</keyword>
<name>A0ABN6Y2F1_9MICO</name>
<dbReference type="PROSITE" id="PS00154">
    <property type="entry name" value="ATPASE_E1_E2"/>
    <property type="match status" value="1"/>
</dbReference>
<dbReference type="PANTHER" id="PTHR43520:SF8">
    <property type="entry name" value="P-TYPE CU(+) TRANSPORTER"/>
    <property type="match status" value="1"/>
</dbReference>
<gene>
    <name evidence="8" type="ORF">GCM10025867_37250</name>
</gene>
<keyword evidence="9" id="KW-1185">Reference proteome</keyword>
<evidence type="ECO:0000256" key="4">
    <source>
        <dbReference type="ARBA" id="ARBA00022989"/>
    </source>
</evidence>
<dbReference type="Gene3D" id="3.40.50.1000">
    <property type="entry name" value="HAD superfamily/HAD-like"/>
    <property type="match status" value="1"/>
</dbReference>
<feature type="transmembrane region" description="Helical" evidence="7">
    <location>
        <begin position="62"/>
        <end position="84"/>
    </location>
</feature>